<feature type="transmembrane region" description="Helical" evidence="12">
    <location>
        <begin position="142"/>
        <end position="162"/>
    </location>
</feature>
<evidence type="ECO:0000256" key="11">
    <source>
        <dbReference type="RuleBase" id="RU000473"/>
    </source>
</evidence>
<sequence length="312" mass="35522">MVVEVINYLVLIICVLVGVAFVTLLERKILGYIQIRKGPNKVGYMGILQPFSDAVKLFTKEQVVPTVSNFLIYYMCPVFSLFISLLVWAVMPYETNLMSFNLSILFFLCCLSMGVYSTMVAGWSSNCKYSLLGSLRAVAQTISYEVSLALILLSFVMLIGGFSLNLFNEYQVNFWFIIIAFPLGMVWFSSCLAETNRTPFDFAEGESELVSGFNTEYGAGGFALIFMAEYASILFMSVLFVIFFLGSSPFSVMFYLKSVMIAFIFVWVRGTLPRLRYDKLMYLAWKSYLPLSINYLIFFLGFKMLCFVLVYN</sequence>
<protein>
    <recommendedName>
        <fullName evidence="4 11">NADH-ubiquinone oxidoreductase chain 1</fullName>
        <ecNumber evidence="11">7.1.1.2</ecNumber>
    </recommendedName>
</protein>
<dbReference type="GO" id="GO:0008137">
    <property type="term" value="F:NADH dehydrogenase (ubiquinone) activity"/>
    <property type="evidence" value="ECO:0007669"/>
    <property type="project" value="UniProtKB-EC"/>
</dbReference>
<dbReference type="PROSITE" id="PS00668">
    <property type="entry name" value="COMPLEX1_ND1_2"/>
    <property type="match status" value="1"/>
</dbReference>
<dbReference type="EMBL" id="MH310444">
    <property type="protein sequence ID" value="AYU57076.1"/>
    <property type="molecule type" value="Genomic_DNA"/>
</dbReference>
<feature type="transmembrane region" description="Helical" evidence="12">
    <location>
        <begin position="222"/>
        <end position="246"/>
    </location>
</feature>
<dbReference type="AlphaFoldDB" id="A0A3G4R2Y1"/>
<dbReference type="PROSITE" id="PS00667">
    <property type="entry name" value="COMPLEX1_ND1_1"/>
    <property type="match status" value="1"/>
</dbReference>
<feature type="transmembrane region" description="Helical" evidence="12">
    <location>
        <begin position="97"/>
        <end position="121"/>
    </location>
</feature>
<evidence type="ECO:0000256" key="3">
    <source>
        <dbReference type="ARBA" id="ARBA00010535"/>
    </source>
</evidence>
<keyword evidence="11 13" id="KW-0496">Mitochondrion</keyword>
<geneLocation type="mitochondrion" evidence="13"/>
<dbReference type="PANTHER" id="PTHR11432:SF3">
    <property type="entry name" value="NADH-UBIQUINONE OXIDOREDUCTASE CHAIN 1"/>
    <property type="match status" value="1"/>
</dbReference>
<dbReference type="CTD" id="4535"/>
<keyword evidence="5" id="KW-0813">Transport</keyword>
<comment type="similarity">
    <text evidence="3 10">Belongs to the complex I subunit 1 family.</text>
</comment>
<keyword evidence="6 10" id="KW-0812">Transmembrane</keyword>
<evidence type="ECO:0000256" key="4">
    <source>
        <dbReference type="ARBA" id="ARBA00021009"/>
    </source>
</evidence>
<feature type="transmembrane region" description="Helical" evidence="12">
    <location>
        <begin position="6"/>
        <end position="25"/>
    </location>
</feature>
<evidence type="ECO:0000256" key="9">
    <source>
        <dbReference type="ARBA" id="ARBA00023136"/>
    </source>
</evidence>
<dbReference type="GO" id="GO:0009060">
    <property type="term" value="P:aerobic respiration"/>
    <property type="evidence" value="ECO:0007669"/>
    <property type="project" value="TreeGrafter"/>
</dbReference>
<keyword evidence="8 11" id="KW-0830">Ubiquinone</keyword>
<reference evidence="13" key="1">
    <citation type="journal article" date="2018" name="Int. J. Biol. Macromol.">
        <title>Complete mitochondrial genome of Parasesarma affine (Brachyura: Sesarmidae): Gene rearrangements in Sesarmidae and phylogenetic analysis of the Brachyura.</title>
        <authorList>
            <person name="Wang Z."/>
            <person name="Wang Z."/>
            <person name="Shi X."/>
            <person name="Wu Q."/>
            <person name="Tao Y."/>
            <person name="Guo H."/>
            <person name="Ji C."/>
            <person name="Bai Y."/>
        </authorList>
    </citation>
    <scope>NUCLEOTIDE SEQUENCE</scope>
</reference>
<comment type="subcellular location">
    <subcellularLocation>
        <location evidence="10">Mitochondrion inner membrane</location>
        <topology evidence="10">Multi-pass membrane protein</topology>
    </subcellularLocation>
    <subcellularLocation>
        <location evidence="2">Mitochondrion membrane</location>
        <topology evidence="2">Multi-pass membrane protein</topology>
    </subcellularLocation>
</comment>
<dbReference type="HAMAP" id="MF_01350">
    <property type="entry name" value="NDH1_NuoH"/>
    <property type="match status" value="1"/>
</dbReference>
<evidence type="ECO:0000256" key="10">
    <source>
        <dbReference type="RuleBase" id="RU000471"/>
    </source>
</evidence>
<evidence type="ECO:0000256" key="6">
    <source>
        <dbReference type="ARBA" id="ARBA00022692"/>
    </source>
</evidence>
<comment type="catalytic activity">
    <reaction evidence="11">
        <text>a ubiquinone + NADH + 5 H(+)(in) = a ubiquinol + NAD(+) + 4 H(+)(out)</text>
        <dbReference type="Rhea" id="RHEA:29091"/>
        <dbReference type="Rhea" id="RHEA-COMP:9565"/>
        <dbReference type="Rhea" id="RHEA-COMP:9566"/>
        <dbReference type="ChEBI" id="CHEBI:15378"/>
        <dbReference type="ChEBI" id="CHEBI:16389"/>
        <dbReference type="ChEBI" id="CHEBI:17976"/>
        <dbReference type="ChEBI" id="CHEBI:57540"/>
        <dbReference type="ChEBI" id="CHEBI:57945"/>
        <dbReference type="EC" id="7.1.1.2"/>
    </reaction>
</comment>
<dbReference type="InterPro" id="IPR018086">
    <property type="entry name" value="NADH_UbQ_OxRdtase_su1_CS"/>
</dbReference>
<accession>A0A3G4R2Y1</accession>
<comment type="function">
    <text evidence="1">Core subunit of the mitochondrial membrane respiratory chain NADH dehydrogenase (Complex I) that is believed to belong to the minimal assembly required for catalysis. Complex I functions in the transfer of electrons from NADH to the respiratory chain. The immediate electron acceptor for the enzyme is believed to be ubiquinone.</text>
</comment>
<feature type="transmembrane region" description="Helical" evidence="12">
    <location>
        <begin position="252"/>
        <end position="272"/>
    </location>
</feature>
<feature type="transmembrane region" description="Helical" evidence="12">
    <location>
        <begin position="70"/>
        <end position="91"/>
    </location>
</feature>
<feature type="transmembrane region" description="Helical" evidence="12">
    <location>
        <begin position="174"/>
        <end position="193"/>
    </location>
</feature>
<feature type="transmembrane region" description="Helical" evidence="12">
    <location>
        <begin position="293"/>
        <end position="311"/>
    </location>
</feature>
<evidence type="ECO:0000256" key="8">
    <source>
        <dbReference type="ARBA" id="ARBA00023075"/>
    </source>
</evidence>
<dbReference type="GO" id="GO:0003954">
    <property type="term" value="F:NADH dehydrogenase activity"/>
    <property type="evidence" value="ECO:0007669"/>
    <property type="project" value="TreeGrafter"/>
</dbReference>
<evidence type="ECO:0000256" key="12">
    <source>
        <dbReference type="SAM" id="Phobius"/>
    </source>
</evidence>
<keyword evidence="9 12" id="KW-0472">Membrane</keyword>
<dbReference type="GO" id="GO:0005743">
    <property type="term" value="C:mitochondrial inner membrane"/>
    <property type="evidence" value="ECO:0007669"/>
    <property type="project" value="UniProtKB-SubCell"/>
</dbReference>
<dbReference type="PANTHER" id="PTHR11432">
    <property type="entry name" value="NADH DEHYDROGENASE SUBUNIT 1"/>
    <property type="match status" value="1"/>
</dbReference>
<name>A0A3G4R2Y1_9EUCA</name>
<evidence type="ECO:0000256" key="5">
    <source>
        <dbReference type="ARBA" id="ARBA00022448"/>
    </source>
</evidence>
<dbReference type="InterPro" id="IPR001694">
    <property type="entry name" value="NADH_UbQ_OxRdtase_su1/FPO"/>
</dbReference>
<evidence type="ECO:0000256" key="1">
    <source>
        <dbReference type="ARBA" id="ARBA00003257"/>
    </source>
</evidence>
<evidence type="ECO:0000313" key="13">
    <source>
        <dbReference type="EMBL" id="AYU57076.1"/>
    </source>
</evidence>
<evidence type="ECO:0000256" key="2">
    <source>
        <dbReference type="ARBA" id="ARBA00004225"/>
    </source>
</evidence>
<dbReference type="GeneID" id="38464559"/>
<evidence type="ECO:0000256" key="7">
    <source>
        <dbReference type="ARBA" id="ARBA00022989"/>
    </source>
</evidence>
<dbReference type="RefSeq" id="YP_009542393.1">
    <property type="nucleotide sequence ID" value="NC_039990.1"/>
</dbReference>
<dbReference type="EC" id="7.1.1.2" evidence="11"/>
<proteinExistence type="inferred from homology"/>
<keyword evidence="10" id="KW-0520">NAD</keyword>
<gene>
    <name evidence="13" type="primary">ND1</name>
</gene>
<dbReference type="Pfam" id="PF00146">
    <property type="entry name" value="NADHdh"/>
    <property type="match status" value="1"/>
</dbReference>
<organism evidence="13">
    <name type="scientific">Parasesarma affine</name>
    <dbReference type="NCBI Taxonomy" id="1550548"/>
    <lineage>
        <taxon>Eukaryota</taxon>
        <taxon>Metazoa</taxon>
        <taxon>Ecdysozoa</taxon>
        <taxon>Arthropoda</taxon>
        <taxon>Crustacea</taxon>
        <taxon>Multicrustacea</taxon>
        <taxon>Malacostraca</taxon>
        <taxon>Eumalacostraca</taxon>
        <taxon>Eucarida</taxon>
        <taxon>Decapoda</taxon>
        <taxon>Pleocyemata</taxon>
        <taxon>Brachyura</taxon>
        <taxon>Eubrachyura</taxon>
        <taxon>Grapsoidea</taxon>
        <taxon>Sesarmidae</taxon>
        <taxon>Parasesarma</taxon>
    </lineage>
</organism>
<keyword evidence="7 12" id="KW-1133">Transmembrane helix</keyword>